<keyword evidence="4" id="KW-1185">Reference proteome</keyword>
<organism evidence="3 4">
    <name type="scientific">Aromia moschata</name>
    <dbReference type="NCBI Taxonomy" id="1265417"/>
    <lineage>
        <taxon>Eukaryota</taxon>
        <taxon>Metazoa</taxon>
        <taxon>Ecdysozoa</taxon>
        <taxon>Arthropoda</taxon>
        <taxon>Hexapoda</taxon>
        <taxon>Insecta</taxon>
        <taxon>Pterygota</taxon>
        <taxon>Neoptera</taxon>
        <taxon>Endopterygota</taxon>
        <taxon>Coleoptera</taxon>
        <taxon>Polyphaga</taxon>
        <taxon>Cucujiformia</taxon>
        <taxon>Chrysomeloidea</taxon>
        <taxon>Cerambycidae</taxon>
        <taxon>Cerambycinae</taxon>
        <taxon>Callichromatini</taxon>
        <taxon>Aromia</taxon>
    </lineage>
</organism>
<keyword evidence="2" id="KW-1133">Transmembrane helix</keyword>
<sequence>MDNLKTFQKYLTDDAVPTNETKQRNRLNEIFNPSNFITRRTDFDMASVSPESNTVREWKNLKVVKLLQIISTVCGLSVPGGLSVLYIIYVAFICTIQTVVWLYGIGISIFTVYTKLVPTIVLLDACVFSSIFITNLSFRISILFIHRRNIVRLTNTLSSLEEKMQEKFQSVVKYKEENLKFLFMIYLPFIIVIILFDSVMTVEMSPDVIFICIHLLYYVQMFSIALVVLQVQFYSEQIRSLILLLHKNMQETLNPFDEGGAFDELCDAIDLISESYGSQIFLIVVTVICTIIHGLNLLLKILFKIEISGSNKPEAFLTSSLPIIEYIKFSQIHKNFQRYKKNMRVFPAGVHIVK</sequence>
<feature type="transmembrane region" description="Helical" evidence="2">
    <location>
        <begin position="208"/>
        <end position="229"/>
    </location>
</feature>
<feature type="transmembrane region" description="Helical" evidence="2">
    <location>
        <begin position="280"/>
        <end position="303"/>
    </location>
</feature>
<feature type="coiled-coil region" evidence="1">
    <location>
        <begin position="150"/>
        <end position="177"/>
    </location>
</feature>
<keyword evidence="1" id="KW-0175">Coiled coil</keyword>
<proteinExistence type="predicted"/>
<name>A0AAV8ZBT7_9CUCU</name>
<keyword evidence="2" id="KW-0472">Membrane</keyword>
<dbReference type="EMBL" id="JAPWTK010000004">
    <property type="protein sequence ID" value="KAJ8961678.1"/>
    <property type="molecule type" value="Genomic_DNA"/>
</dbReference>
<evidence type="ECO:0000256" key="2">
    <source>
        <dbReference type="SAM" id="Phobius"/>
    </source>
</evidence>
<evidence type="ECO:0000313" key="4">
    <source>
        <dbReference type="Proteomes" id="UP001162162"/>
    </source>
</evidence>
<evidence type="ECO:0008006" key="5">
    <source>
        <dbReference type="Google" id="ProtNLM"/>
    </source>
</evidence>
<comment type="caution">
    <text evidence="3">The sequence shown here is derived from an EMBL/GenBank/DDBJ whole genome shotgun (WGS) entry which is preliminary data.</text>
</comment>
<dbReference type="AlphaFoldDB" id="A0AAV8ZBT7"/>
<evidence type="ECO:0000256" key="1">
    <source>
        <dbReference type="SAM" id="Coils"/>
    </source>
</evidence>
<reference evidence="3" key="1">
    <citation type="journal article" date="2023" name="Insect Mol. Biol.">
        <title>Genome sequencing provides insights into the evolution of gene families encoding plant cell wall-degrading enzymes in longhorned beetles.</title>
        <authorList>
            <person name="Shin N.R."/>
            <person name="Okamura Y."/>
            <person name="Kirsch R."/>
            <person name="Pauchet Y."/>
        </authorList>
    </citation>
    <scope>NUCLEOTIDE SEQUENCE</scope>
    <source>
        <strain evidence="3">AMC_N1</strain>
    </source>
</reference>
<protein>
    <recommendedName>
        <fullName evidence="5">Gustatory receptor</fullName>
    </recommendedName>
</protein>
<dbReference type="Proteomes" id="UP001162162">
    <property type="component" value="Unassembled WGS sequence"/>
</dbReference>
<gene>
    <name evidence="3" type="ORF">NQ318_021277</name>
</gene>
<feature type="transmembrane region" description="Helical" evidence="2">
    <location>
        <begin position="116"/>
        <end position="138"/>
    </location>
</feature>
<evidence type="ECO:0000313" key="3">
    <source>
        <dbReference type="EMBL" id="KAJ8961678.1"/>
    </source>
</evidence>
<feature type="transmembrane region" description="Helical" evidence="2">
    <location>
        <begin position="181"/>
        <end position="202"/>
    </location>
</feature>
<accession>A0AAV8ZBT7</accession>
<keyword evidence="2" id="KW-0812">Transmembrane</keyword>
<feature type="transmembrane region" description="Helical" evidence="2">
    <location>
        <begin position="86"/>
        <end position="110"/>
    </location>
</feature>